<protein>
    <recommendedName>
        <fullName evidence="2">VPS9 domain-containing protein</fullName>
    </recommendedName>
</protein>
<feature type="domain" description="VPS9" evidence="2">
    <location>
        <begin position="330"/>
        <end position="469"/>
    </location>
</feature>
<dbReference type="PROSITE" id="PS51205">
    <property type="entry name" value="VPS9"/>
    <property type="match status" value="1"/>
</dbReference>
<organism evidence="3 4">
    <name type="scientific">Nesidiocoris tenuis</name>
    <dbReference type="NCBI Taxonomy" id="355587"/>
    <lineage>
        <taxon>Eukaryota</taxon>
        <taxon>Metazoa</taxon>
        <taxon>Ecdysozoa</taxon>
        <taxon>Arthropoda</taxon>
        <taxon>Hexapoda</taxon>
        <taxon>Insecta</taxon>
        <taxon>Pterygota</taxon>
        <taxon>Neoptera</taxon>
        <taxon>Paraneoptera</taxon>
        <taxon>Hemiptera</taxon>
        <taxon>Heteroptera</taxon>
        <taxon>Panheteroptera</taxon>
        <taxon>Cimicomorpha</taxon>
        <taxon>Miridae</taxon>
        <taxon>Dicyphina</taxon>
        <taxon>Nesidiocoris</taxon>
    </lineage>
</organism>
<evidence type="ECO:0000256" key="1">
    <source>
        <dbReference type="SAM" id="MobiDB-lite"/>
    </source>
</evidence>
<gene>
    <name evidence="3" type="ORF">NTJ_04752</name>
</gene>
<accession>A0ABN7AI85</accession>
<name>A0ABN7AI85_9HEMI</name>
<evidence type="ECO:0000259" key="2">
    <source>
        <dbReference type="PROSITE" id="PS51205"/>
    </source>
</evidence>
<feature type="compositionally biased region" description="Basic and acidic residues" evidence="1">
    <location>
        <begin position="78"/>
        <end position="92"/>
    </location>
</feature>
<dbReference type="EMBL" id="AP028911">
    <property type="protein sequence ID" value="BES91944.1"/>
    <property type="molecule type" value="Genomic_DNA"/>
</dbReference>
<dbReference type="Gene3D" id="1.20.1050.80">
    <property type="entry name" value="VPS9 domain"/>
    <property type="match status" value="1"/>
</dbReference>
<dbReference type="PANTHER" id="PTHR23101">
    <property type="entry name" value="RAB GDP/GTP EXCHANGE FACTOR"/>
    <property type="match status" value="1"/>
</dbReference>
<dbReference type="PANTHER" id="PTHR23101:SF98">
    <property type="entry name" value="VPS9 DOMAIN-CONTAINING PROTEIN 1"/>
    <property type="match status" value="1"/>
</dbReference>
<evidence type="ECO:0000313" key="3">
    <source>
        <dbReference type="EMBL" id="BES91944.1"/>
    </source>
</evidence>
<reference evidence="3 4" key="1">
    <citation type="submission" date="2023-09" db="EMBL/GenBank/DDBJ databases">
        <title>Nesidiocoris tenuis whole genome shotgun sequence.</title>
        <authorList>
            <person name="Shibata T."/>
            <person name="Shimoda M."/>
            <person name="Kobayashi T."/>
            <person name="Uehara T."/>
        </authorList>
    </citation>
    <scope>NUCLEOTIDE SEQUENCE [LARGE SCALE GENOMIC DNA]</scope>
    <source>
        <strain evidence="3 4">Japan</strain>
    </source>
</reference>
<feature type="region of interest" description="Disordered" evidence="1">
    <location>
        <begin position="78"/>
        <end position="99"/>
    </location>
</feature>
<dbReference type="InterPro" id="IPR045046">
    <property type="entry name" value="Vps9-like"/>
</dbReference>
<dbReference type="Proteomes" id="UP001307889">
    <property type="component" value="Chromosome 3"/>
</dbReference>
<keyword evidence="4" id="KW-1185">Reference proteome</keyword>
<dbReference type="SMART" id="SM00167">
    <property type="entry name" value="VPS9"/>
    <property type="match status" value="1"/>
</dbReference>
<evidence type="ECO:0000313" key="4">
    <source>
        <dbReference type="Proteomes" id="UP001307889"/>
    </source>
</evidence>
<dbReference type="InterPro" id="IPR037191">
    <property type="entry name" value="VPS9_dom_sf"/>
</dbReference>
<dbReference type="Pfam" id="PF02204">
    <property type="entry name" value="VPS9"/>
    <property type="match status" value="1"/>
</dbReference>
<dbReference type="SUPFAM" id="SSF109993">
    <property type="entry name" value="VPS9 domain"/>
    <property type="match status" value="1"/>
</dbReference>
<proteinExistence type="predicted"/>
<dbReference type="InterPro" id="IPR003123">
    <property type="entry name" value="VPS9"/>
</dbReference>
<sequence>MVDPQLKKDIVRNLHLAIDSELLDRNDEAYQFYVESLSMVADALRQDGTVGNLSSKDKWNLVKFAQESIARVSILLNKKGEPPPHEARDEQRASAPTESVTDECDLRERLFNSNGAADKAQEMLMCRYRRRLSIATSALEKQNLELELARQLVENEAINRNKLMQSSAWAMQAAHSKFQIEEKLRSGCLKESDFQKQHLYALSLQFNQGNGWLLQLGHDLALYPNNERIARELLDNVLTDNSHPVKATLNNMQRKVDSLISAVIAKPEVDGQIVSSKIESISKVVKQDLNVIQDVLKALFEPLATEKNASITSEVVHHVYFSQLKSNFIALFRLALADVESKLSWRLQRNAEEFCFLPDHVLQEAKTKLHYLTTLHNPYGMLDCTVHVVKLLASSKFDQDNPTSMGADDLLPRLCQVLVSSGLPELCLEAAFMETFMPAEKALGEEGYALTTLQSAVAHLTSESEPLTTSHSL</sequence>